<dbReference type="Proteomes" id="UP000199258">
    <property type="component" value="Unassembled WGS sequence"/>
</dbReference>
<feature type="signal peptide" evidence="2">
    <location>
        <begin position="1"/>
        <end position="30"/>
    </location>
</feature>
<name>A0A1G8BVV1_9MICC</name>
<feature type="chain" id="PRO_5011683934" evidence="2">
    <location>
        <begin position="31"/>
        <end position="702"/>
    </location>
</feature>
<sequence>MKPSITRIGSAAGVGALALMVPLALAPAHAVDPVDFSSGTTVIDQADVLSETEEQQVEQSIEQLQSEHGYTLHVAYVDSFTNPSDPLQWAIASAEASTFQADDAIFVVSVGESRGGILADSSSEVDSQSAAIYQSFARPELSDGDWTGAALAAVTGVDQVLDGGSVGTAETAADTGGGGSFLFLGGLLVLAGVGGYFYLRSKRGKPAPQQTQHASEIEFGPGRGADGQVLDPLASLSVEDLRRRAGTLLIAADDAIKSSEQELGFAQAQYGDDAVKPFAEDIAVAKAHMSESFKLQQQLDDHIPDTEEDQRKWLGDIIRRCESVNASLQEHKADFDALRKLERNAPQALADAQAAAADVGTRLTAAEETLRQLQNRYAPSATSQVEDNVQQARERLQFVDNAAATSQRHLSDGNTSAAVVAVRATEEGVHQTKVLLDAIDRRAAELSSAEQEMERAVSDTAQDLAQAQAMVAAGSNPELAGPVAGARAALESVRQEISSGRIDPVALLQRVENAHTQLDAAIGGVRDQAEQTRRARESLQHTVMAAQSRISGTADYIRARRGGVGSEARTRLAEAERNLDYALRIQQDDPVTAFSHAQQALALAEQAGQIAQSDVEGFGGRMGGFGGGGMFGGRGDGMGGALLGGILIGSILNGGGHGGGLFGGGGGGFSGGDGGMFGGGGFGGFDAGGGGFGDFGGGFGDF</sequence>
<keyword evidence="1" id="KW-0812">Transmembrane</keyword>
<keyword evidence="1" id="KW-0472">Membrane</keyword>
<dbReference type="EMBL" id="FNDT01000001">
    <property type="protein sequence ID" value="SDH37193.1"/>
    <property type="molecule type" value="Genomic_DNA"/>
</dbReference>
<dbReference type="Gene3D" id="3.10.310.50">
    <property type="match status" value="1"/>
</dbReference>
<dbReference type="OrthoDB" id="5105562at2"/>
<evidence type="ECO:0000256" key="1">
    <source>
        <dbReference type="SAM" id="Phobius"/>
    </source>
</evidence>
<protein>
    <submittedName>
        <fullName evidence="4">Uncharacterized membrane protein YgcG, contains a TPM-fold domain</fullName>
    </submittedName>
</protein>
<evidence type="ECO:0000259" key="3">
    <source>
        <dbReference type="Pfam" id="PF04536"/>
    </source>
</evidence>
<evidence type="ECO:0000313" key="5">
    <source>
        <dbReference type="Proteomes" id="UP000199258"/>
    </source>
</evidence>
<dbReference type="AlphaFoldDB" id="A0A1G8BVV1"/>
<proteinExistence type="predicted"/>
<dbReference type="RefSeq" id="WP_090584114.1">
    <property type="nucleotide sequence ID" value="NZ_FNDT01000001.1"/>
</dbReference>
<feature type="transmembrane region" description="Helical" evidence="1">
    <location>
        <begin position="181"/>
        <end position="199"/>
    </location>
</feature>
<evidence type="ECO:0000256" key="2">
    <source>
        <dbReference type="SAM" id="SignalP"/>
    </source>
</evidence>
<dbReference type="InterPro" id="IPR007621">
    <property type="entry name" value="TPM_dom"/>
</dbReference>
<feature type="domain" description="TPM" evidence="3">
    <location>
        <begin position="42"/>
        <end position="159"/>
    </location>
</feature>
<organism evidence="4 5">
    <name type="scientific">Arthrobacter subterraneus</name>
    <dbReference type="NCBI Taxonomy" id="335973"/>
    <lineage>
        <taxon>Bacteria</taxon>
        <taxon>Bacillati</taxon>
        <taxon>Actinomycetota</taxon>
        <taxon>Actinomycetes</taxon>
        <taxon>Micrococcales</taxon>
        <taxon>Micrococcaceae</taxon>
        <taxon>Arthrobacter</taxon>
    </lineage>
</organism>
<keyword evidence="2" id="KW-0732">Signal</keyword>
<gene>
    <name evidence="4" type="ORF">SAMN04488693_10167</name>
</gene>
<dbReference type="STRING" id="335973.SAMN04488693_10167"/>
<evidence type="ECO:0000313" key="4">
    <source>
        <dbReference type="EMBL" id="SDH37193.1"/>
    </source>
</evidence>
<keyword evidence="5" id="KW-1185">Reference proteome</keyword>
<reference evidence="4 5" key="1">
    <citation type="submission" date="2016-10" db="EMBL/GenBank/DDBJ databases">
        <authorList>
            <person name="de Groot N.N."/>
        </authorList>
    </citation>
    <scope>NUCLEOTIDE SEQUENCE [LARGE SCALE GENOMIC DNA]</scope>
    <source>
        <strain evidence="4 5">NP_1H</strain>
    </source>
</reference>
<accession>A0A1G8BVV1</accession>
<dbReference type="Pfam" id="PF04536">
    <property type="entry name" value="TPM_phosphatase"/>
    <property type="match status" value="1"/>
</dbReference>
<keyword evidence="1" id="KW-1133">Transmembrane helix</keyword>